<sequence>MNRIFTEYISAWQEAYSQDLEFEKASLGIMSVQSIVVSKNSVERAAVSTIHVTPEDGFSYASFETLGYDLKAMNLNELVERVLACFQPTEFFVAVHVDKSFEQSTFLDFRRHCCKERNQHPAPELRHAR</sequence>
<proteinExistence type="inferred from homology"/>
<comment type="pathway">
    <text evidence="1">Amine and polyamine biosynthesis; S-adenosylmethioninamine biosynthesis; S-adenosylmethioninamine from S-adenosyl-L-methionine: step 1/1.</text>
</comment>
<evidence type="ECO:0000313" key="6">
    <source>
        <dbReference type="Proteomes" id="UP001367508"/>
    </source>
</evidence>
<dbReference type="GO" id="GO:0004014">
    <property type="term" value="F:adenosylmethionine decarboxylase activity"/>
    <property type="evidence" value="ECO:0007669"/>
    <property type="project" value="InterPro"/>
</dbReference>
<dbReference type="InterPro" id="IPR016067">
    <property type="entry name" value="S-AdoMet_deCO2ase_core"/>
</dbReference>
<organism evidence="5 6">
    <name type="scientific">Canavalia gladiata</name>
    <name type="common">Sword bean</name>
    <name type="synonym">Dolichos gladiatus</name>
    <dbReference type="NCBI Taxonomy" id="3824"/>
    <lineage>
        <taxon>Eukaryota</taxon>
        <taxon>Viridiplantae</taxon>
        <taxon>Streptophyta</taxon>
        <taxon>Embryophyta</taxon>
        <taxon>Tracheophyta</taxon>
        <taxon>Spermatophyta</taxon>
        <taxon>Magnoliopsida</taxon>
        <taxon>eudicotyledons</taxon>
        <taxon>Gunneridae</taxon>
        <taxon>Pentapetalae</taxon>
        <taxon>rosids</taxon>
        <taxon>fabids</taxon>
        <taxon>Fabales</taxon>
        <taxon>Fabaceae</taxon>
        <taxon>Papilionoideae</taxon>
        <taxon>50 kb inversion clade</taxon>
        <taxon>NPAAA clade</taxon>
        <taxon>indigoferoid/millettioid clade</taxon>
        <taxon>Phaseoleae</taxon>
        <taxon>Canavalia</taxon>
    </lineage>
</organism>
<protein>
    <submittedName>
        <fullName evidence="5">Uncharacterized protein</fullName>
    </submittedName>
</protein>
<dbReference type="GO" id="GO:0008295">
    <property type="term" value="P:spermidine biosynthetic process"/>
    <property type="evidence" value="ECO:0007669"/>
    <property type="project" value="UniProtKB-KW"/>
</dbReference>
<keyword evidence="3" id="KW-0745">Spermidine biosynthesis</keyword>
<dbReference type="Proteomes" id="UP001367508">
    <property type="component" value="Unassembled WGS sequence"/>
</dbReference>
<dbReference type="AlphaFoldDB" id="A0AAN9LMF6"/>
<dbReference type="Gene3D" id="3.60.90.10">
    <property type="entry name" value="S-adenosylmethionine decarboxylase"/>
    <property type="match status" value="1"/>
</dbReference>
<evidence type="ECO:0000313" key="5">
    <source>
        <dbReference type="EMBL" id="KAK7338800.1"/>
    </source>
</evidence>
<keyword evidence="6" id="KW-1185">Reference proteome</keyword>
<dbReference type="Pfam" id="PF01536">
    <property type="entry name" value="SAM_decarbox"/>
    <property type="match status" value="1"/>
</dbReference>
<dbReference type="SUPFAM" id="SSF56276">
    <property type="entry name" value="S-adenosylmethionine decarboxylase"/>
    <property type="match status" value="1"/>
</dbReference>
<evidence type="ECO:0000256" key="2">
    <source>
        <dbReference type="ARBA" id="ARBA00008466"/>
    </source>
</evidence>
<name>A0AAN9LMF6_CANGL</name>
<evidence type="ECO:0000256" key="4">
    <source>
        <dbReference type="ARBA" id="ARBA00023115"/>
    </source>
</evidence>
<evidence type="ECO:0000256" key="3">
    <source>
        <dbReference type="ARBA" id="ARBA00023066"/>
    </source>
</evidence>
<dbReference type="PANTHER" id="PTHR11570">
    <property type="entry name" value="S-ADENOSYLMETHIONINE DECARBOXYLASE"/>
    <property type="match status" value="1"/>
</dbReference>
<dbReference type="GO" id="GO:0006597">
    <property type="term" value="P:spermine biosynthetic process"/>
    <property type="evidence" value="ECO:0007669"/>
    <property type="project" value="TreeGrafter"/>
</dbReference>
<keyword evidence="4" id="KW-0620">Polyamine biosynthesis</keyword>
<gene>
    <name evidence="5" type="ORF">VNO77_19432</name>
</gene>
<reference evidence="5 6" key="1">
    <citation type="submission" date="2024-01" db="EMBL/GenBank/DDBJ databases">
        <title>The genomes of 5 underutilized Papilionoideae crops provide insights into root nodulation and disease resistanc.</title>
        <authorList>
            <person name="Jiang F."/>
        </authorList>
    </citation>
    <scope>NUCLEOTIDE SEQUENCE [LARGE SCALE GENOMIC DNA]</scope>
    <source>
        <strain evidence="5">LVBAO_FW01</strain>
        <tissue evidence="5">Leaves</tissue>
    </source>
</reference>
<dbReference type="GO" id="GO:0005829">
    <property type="term" value="C:cytosol"/>
    <property type="evidence" value="ECO:0007669"/>
    <property type="project" value="TreeGrafter"/>
</dbReference>
<dbReference type="EMBL" id="JAYMYQ010000004">
    <property type="protein sequence ID" value="KAK7338800.1"/>
    <property type="molecule type" value="Genomic_DNA"/>
</dbReference>
<dbReference type="PANTHER" id="PTHR11570:SF15">
    <property type="entry name" value="S-ADENOSYLMETHIONINE DECARBOXYLASE PROENZYME 3"/>
    <property type="match status" value="1"/>
</dbReference>
<comment type="caution">
    <text evidence="5">The sequence shown here is derived from an EMBL/GenBank/DDBJ whole genome shotgun (WGS) entry which is preliminary data.</text>
</comment>
<evidence type="ECO:0000256" key="1">
    <source>
        <dbReference type="ARBA" id="ARBA00004911"/>
    </source>
</evidence>
<accession>A0AAN9LMF6</accession>
<dbReference type="InterPro" id="IPR048283">
    <property type="entry name" value="AdoMetDC-like"/>
</dbReference>
<comment type="similarity">
    <text evidence="2">Belongs to the eukaryotic AdoMetDC family.</text>
</comment>